<keyword evidence="1" id="KW-1185">Reference proteome</keyword>
<proteinExistence type="predicted"/>
<sequence>MQCDALLLVITAMLVEQPPDKLEVVSYEFDARNPTCSISYKPVV</sequence>
<dbReference type="AlphaFoldDB" id="A0A914DMF9"/>
<accession>A0A914DMF9</accession>
<dbReference type="Proteomes" id="UP000887540">
    <property type="component" value="Unplaced"/>
</dbReference>
<evidence type="ECO:0000313" key="2">
    <source>
        <dbReference type="WBParaSite" id="ACRNAN_scaffold29786.g14815.t1"/>
    </source>
</evidence>
<dbReference type="WBParaSite" id="ACRNAN_scaffold29786.g14815.t1">
    <property type="protein sequence ID" value="ACRNAN_scaffold29786.g14815.t1"/>
    <property type="gene ID" value="ACRNAN_scaffold29786.g14815"/>
</dbReference>
<reference evidence="2" key="1">
    <citation type="submission" date="2022-11" db="UniProtKB">
        <authorList>
            <consortium name="WormBaseParasite"/>
        </authorList>
    </citation>
    <scope>IDENTIFICATION</scope>
</reference>
<evidence type="ECO:0000313" key="1">
    <source>
        <dbReference type="Proteomes" id="UP000887540"/>
    </source>
</evidence>
<protein>
    <submittedName>
        <fullName evidence="2">Uncharacterized protein</fullName>
    </submittedName>
</protein>
<organism evidence="1 2">
    <name type="scientific">Acrobeloides nanus</name>
    <dbReference type="NCBI Taxonomy" id="290746"/>
    <lineage>
        <taxon>Eukaryota</taxon>
        <taxon>Metazoa</taxon>
        <taxon>Ecdysozoa</taxon>
        <taxon>Nematoda</taxon>
        <taxon>Chromadorea</taxon>
        <taxon>Rhabditida</taxon>
        <taxon>Tylenchina</taxon>
        <taxon>Cephalobomorpha</taxon>
        <taxon>Cephaloboidea</taxon>
        <taxon>Cephalobidae</taxon>
        <taxon>Acrobeloides</taxon>
    </lineage>
</organism>
<name>A0A914DMF9_9BILA</name>